<dbReference type="Proteomes" id="UP000290253">
    <property type="component" value="Unassembled WGS sequence"/>
</dbReference>
<evidence type="ECO:0000313" key="5">
    <source>
        <dbReference type="Proteomes" id="UP000290253"/>
    </source>
</evidence>
<keyword evidence="5" id="KW-1185">Reference proteome</keyword>
<reference evidence="4 5" key="1">
    <citation type="journal article" date="2016" name="Int. J. Syst. Evol. Microbiol.">
        <title>Acidipila dinghuensis sp. nov., an acidobacterium isolated from forest soil.</title>
        <authorList>
            <person name="Jiang Y.W."/>
            <person name="Wang J."/>
            <person name="Chen M.H."/>
            <person name="Lv Y.Y."/>
            <person name="Qiu L.H."/>
        </authorList>
    </citation>
    <scope>NUCLEOTIDE SEQUENCE [LARGE SCALE GENOMIC DNA]</scope>
    <source>
        <strain evidence="4 5">DHOF10</strain>
    </source>
</reference>
<feature type="region of interest" description="Disordered" evidence="1">
    <location>
        <begin position="271"/>
        <end position="300"/>
    </location>
</feature>
<dbReference type="PANTHER" id="PTHR40459">
    <property type="entry name" value="CONSERVED HYPOTHETICAL ALANINE AND LEUCINE RICH PROTEIN"/>
    <property type="match status" value="1"/>
</dbReference>
<organism evidence="4 5">
    <name type="scientific">Silvibacterium dinghuense</name>
    <dbReference type="NCBI Taxonomy" id="1560006"/>
    <lineage>
        <taxon>Bacteria</taxon>
        <taxon>Pseudomonadati</taxon>
        <taxon>Acidobacteriota</taxon>
        <taxon>Terriglobia</taxon>
        <taxon>Terriglobales</taxon>
        <taxon>Acidobacteriaceae</taxon>
        <taxon>Silvibacterium</taxon>
    </lineage>
</organism>
<comment type="caution">
    <text evidence="4">The sequence shown here is derived from an EMBL/GenBank/DDBJ whole genome shotgun (WGS) entry which is preliminary data.</text>
</comment>
<dbReference type="PANTHER" id="PTHR40459:SF1">
    <property type="entry name" value="CONSERVED HYPOTHETICAL ALANINE AND LEUCINE RICH PROTEIN"/>
    <property type="match status" value="1"/>
</dbReference>
<proteinExistence type="predicted"/>
<dbReference type="InterPro" id="IPR008927">
    <property type="entry name" value="6-PGluconate_DH-like_C_sf"/>
</dbReference>
<evidence type="ECO:0000313" key="4">
    <source>
        <dbReference type="EMBL" id="RXS94374.1"/>
    </source>
</evidence>
<dbReference type="InterPro" id="IPR018931">
    <property type="entry name" value="DUF2520"/>
</dbReference>
<name>A0A4Q1SB52_9BACT</name>
<dbReference type="AlphaFoldDB" id="A0A4Q1SB52"/>
<dbReference type="SUPFAM" id="SSF51735">
    <property type="entry name" value="NAD(P)-binding Rossmann-fold domains"/>
    <property type="match status" value="1"/>
</dbReference>
<dbReference type="Gene3D" id="1.10.1040.20">
    <property type="entry name" value="ProC-like, C-terminal domain"/>
    <property type="match status" value="1"/>
</dbReference>
<dbReference type="InterPro" id="IPR019665">
    <property type="entry name" value="OxRdtase/DH_put_Rossmann_dom"/>
</dbReference>
<dbReference type="Pfam" id="PF10728">
    <property type="entry name" value="DUF2520"/>
    <property type="match status" value="1"/>
</dbReference>
<dbReference type="InterPro" id="IPR037108">
    <property type="entry name" value="TM1727-like_C_sf"/>
</dbReference>
<evidence type="ECO:0000256" key="1">
    <source>
        <dbReference type="SAM" id="MobiDB-lite"/>
    </source>
</evidence>
<dbReference type="SUPFAM" id="SSF48179">
    <property type="entry name" value="6-phosphogluconate dehydrogenase C-terminal domain-like"/>
    <property type="match status" value="1"/>
</dbReference>
<accession>A0A4Q1SB52</accession>
<evidence type="ECO:0000259" key="3">
    <source>
        <dbReference type="Pfam" id="PF10728"/>
    </source>
</evidence>
<dbReference type="Gene3D" id="3.40.50.720">
    <property type="entry name" value="NAD(P)-binding Rossmann-like Domain"/>
    <property type="match status" value="1"/>
</dbReference>
<dbReference type="Pfam" id="PF10727">
    <property type="entry name" value="Rossmann-like"/>
    <property type="match status" value="1"/>
</dbReference>
<dbReference type="InterPro" id="IPR036291">
    <property type="entry name" value="NAD(P)-bd_dom_sf"/>
</dbReference>
<feature type="domain" description="Putative oxidoreductase/dehydrogenase Rossmann-like" evidence="2">
    <location>
        <begin position="7"/>
        <end position="112"/>
    </location>
</feature>
<dbReference type="OrthoDB" id="9810755at2"/>
<dbReference type="EMBL" id="SDMK01000003">
    <property type="protein sequence ID" value="RXS94374.1"/>
    <property type="molecule type" value="Genomic_DNA"/>
</dbReference>
<feature type="domain" description="DUF2520" evidence="3">
    <location>
        <begin position="128"/>
        <end position="255"/>
    </location>
</feature>
<evidence type="ECO:0000259" key="2">
    <source>
        <dbReference type="Pfam" id="PF10727"/>
    </source>
</evidence>
<gene>
    <name evidence="4" type="ORF">ESZ00_14945</name>
</gene>
<sequence>MARPLREISIIGPGNWGTSLEAGLRRAGVPVAEVVGRRAVRGRVVNWSRARLDAPLIWLCVPDGAIAGVAQEVVRRRGNLSGQTVMHSSGALSSVVLEPARQAGARVAAVHPVMTFPAREAVPLEGVLFGIEAADRPTRSTIEKLVKRLGGVPFVVDGKKKALYHAAATMASPLLVAALTAARDAARLAGLDEETAKAWVAALAVPTVGNVAARGAENSFSGPFARGDAETIHLHLQALAAHPILTAVYRSLAREALAALPVRNRPALAEALEEDRQAGAAKPEPRTRGKRLRERLKPAQ</sequence>
<protein>
    <submittedName>
        <fullName evidence="4">DUF2520 domain-containing protein</fullName>
    </submittedName>
</protein>